<dbReference type="SUPFAM" id="SSF51419">
    <property type="entry name" value="PLP-binding barrel"/>
    <property type="match status" value="1"/>
</dbReference>
<evidence type="ECO:0000256" key="6">
    <source>
        <dbReference type="ARBA" id="ARBA00072221"/>
    </source>
</evidence>
<evidence type="ECO:0000256" key="3">
    <source>
        <dbReference type="ARBA" id="ARBA00013089"/>
    </source>
</evidence>
<dbReference type="Pfam" id="PF01168">
    <property type="entry name" value="Ala_racemase_N"/>
    <property type="match status" value="1"/>
</dbReference>
<dbReference type="OrthoDB" id="9813814at2"/>
<dbReference type="InterPro" id="IPR020622">
    <property type="entry name" value="Ala_racemase_pyridoxalP-BS"/>
</dbReference>
<accession>A0A3A3YQ55</accession>
<dbReference type="CDD" id="cd00430">
    <property type="entry name" value="PLPDE_III_AR"/>
    <property type="match status" value="1"/>
</dbReference>
<gene>
    <name evidence="11" type="primary">alr</name>
    <name evidence="11" type="ORF">D5H78_16865</name>
</gene>
<comment type="pathway">
    <text evidence="7">Amino-acid biosynthesis; D-alanine biosynthesis; D-alanine from L-alanine: step 1/1.</text>
</comment>
<evidence type="ECO:0000256" key="7">
    <source>
        <dbReference type="HAMAP-Rule" id="MF_01201"/>
    </source>
</evidence>
<comment type="similarity">
    <text evidence="7">Belongs to the alanine racemase family.</text>
</comment>
<feature type="active site" description="Proton acceptor; specific for L-alanine" evidence="7">
    <location>
        <position position="268"/>
    </location>
</feature>
<dbReference type="GO" id="GO:0005829">
    <property type="term" value="C:cytosol"/>
    <property type="evidence" value="ECO:0007669"/>
    <property type="project" value="TreeGrafter"/>
</dbReference>
<dbReference type="UniPathway" id="UPA00042">
    <property type="reaction ID" value="UER00497"/>
</dbReference>
<comment type="cofactor">
    <cofactor evidence="2 7 8">
        <name>pyridoxal 5'-phosphate</name>
        <dbReference type="ChEBI" id="CHEBI:597326"/>
    </cofactor>
</comment>
<dbReference type="Pfam" id="PF00842">
    <property type="entry name" value="Ala_racemase_C"/>
    <property type="match status" value="1"/>
</dbReference>
<dbReference type="HAMAP" id="MF_01201">
    <property type="entry name" value="Ala_racemase"/>
    <property type="match status" value="1"/>
</dbReference>
<name>A0A3A3YQ55_9ACTN</name>
<dbReference type="GO" id="GO:0008784">
    <property type="term" value="F:alanine racemase activity"/>
    <property type="evidence" value="ECO:0007669"/>
    <property type="project" value="UniProtKB-UniRule"/>
</dbReference>
<dbReference type="AlphaFoldDB" id="A0A3A3YQ55"/>
<evidence type="ECO:0000256" key="9">
    <source>
        <dbReference type="PIRSR" id="PIRSR600821-52"/>
    </source>
</evidence>
<dbReference type="RefSeq" id="WP_119951670.1">
    <property type="nucleotide sequence ID" value="NZ_QZEZ01000009.1"/>
</dbReference>
<dbReference type="GO" id="GO:0030170">
    <property type="term" value="F:pyridoxal phosphate binding"/>
    <property type="evidence" value="ECO:0007669"/>
    <property type="project" value="UniProtKB-UniRule"/>
</dbReference>
<dbReference type="SUPFAM" id="SSF50621">
    <property type="entry name" value="Alanine racemase C-terminal domain-like"/>
    <property type="match status" value="1"/>
</dbReference>
<dbReference type="PANTHER" id="PTHR30511:SF0">
    <property type="entry name" value="ALANINE RACEMASE, CATABOLIC-RELATED"/>
    <property type="match status" value="1"/>
</dbReference>
<feature type="modified residue" description="N6-(pyridoxal phosphate)lysine" evidence="7 8">
    <location>
        <position position="36"/>
    </location>
</feature>
<dbReference type="GO" id="GO:0009252">
    <property type="term" value="P:peptidoglycan biosynthetic process"/>
    <property type="evidence" value="ECO:0007669"/>
    <property type="project" value="TreeGrafter"/>
</dbReference>
<dbReference type="InterPro" id="IPR001608">
    <property type="entry name" value="Ala_racemase_N"/>
</dbReference>
<dbReference type="Gene3D" id="3.20.20.10">
    <property type="entry name" value="Alanine racemase"/>
    <property type="match status" value="1"/>
</dbReference>
<dbReference type="PANTHER" id="PTHR30511">
    <property type="entry name" value="ALANINE RACEMASE"/>
    <property type="match status" value="1"/>
</dbReference>
<dbReference type="FunFam" id="2.40.37.10:FF:000015">
    <property type="entry name" value="Alanine racemase"/>
    <property type="match status" value="1"/>
</dbReference>
<comment type="function">
    <text evidence="7">Catalyzes the interconversion of L-alanine and D-alanine. May also act on other amino acids.</text>
</comment>
<organism evidence="11 12">
    <name type="scientific">Vallicoccus soli</name>
    <dbReference type="NCBI Taxonomy" id="2339232"/>
    <lineage>
        <taxon>Bacteria</taxon>
        <taxon>Bacillati</taxon>
        <taxon>Actinomycetota</taxon>
        <taxon>Actinomycetes</taxon>
        <taxon>Motilibacterales</taxon>
        <taxon>Vallicoccaceae</taxon>
        <taxon>Vallicoccus</taxon>
    </lineage>
</organism>
<feature type="binding site" evidence="7 9">
    <location>
        <position position="134"/>
    </location>
    <ligand>
        <name>substrate</name>
    </ligand>
</feature>
<dbReference type="GO" id="GO:0030632">
    <property type="term" value="P:D-alanine biosynthetic process"/>
    <property type="evidence" value="ECO:0007669"/>
    <property type="project" value="UniProtKB-UniRule"/>
</dbReference>
<keyword evidence="4 7" id="KW-0663">Pyridoxal phosphate</keyword>
<protein>
    <recommendedName>
        <fullName evidence="6 7">Alanine racemase</fullName>
        <ecNumber evidence="3 7">5.1.1.1</ecNumber>
    </recommendedName>
</protein>
<dbReference type="InterPro" id="IPR011079">
    <property type="entry name" value="Ala_racemase_C"/>
</dbReference>
<dbReference type="PRINTS" id="PR00992">
    <property type="entry name" value="ALARACEMASE"/>
</dbReference>
<comment type="catalytic activity">
    <reaction evidence="1 7">
        <text>L-alanine = D-alanine</text>
        <dbReference type="Rhea" id="RHEA:20249"/>
        <dbReference type="ChEBI" id="CHEBI:57416"/>
        <dbReference type="ChEBI" id="CHEBI:57972"/>
        <dbReference type="EC" id="5.1.1.1"/>
    </reaction>
</comment>
<evidence type="ECO:0000256" key="4">
    <source>
        <dbReference type="ARBA" id="ARBA00022898"/>
    </source>
</evidence>
<dbReference type="InterPro" id="IPR009006">
    <property type="entry name" value="Ala_racemase/Decarboxylase_C"/>
</dbReference>
<evidence type="ECO:0000256" key="2">
    <source>
        <dbReference type="ARBA" id="ARBA00001933"/>
    </source>
</evidence>
<evidence type="ECO:0000259" key="10">
    <source>
        <dbReference type="SMART" id="SM01005"/>
    </source>
</evidence>
<dbReference type="Proteomes" id="UP000265614">
    <property type="component" value="Unassembled WGS sequence"/>
</dbReference>
<evidence type="ECO:0000313" key="12">
    <source>
        <dbReference type="Proteomes" id="UP000265614"/>
    </source>
</evidence>
<feature type="binding site" evidence="7 9">
    <location>
        <position position="316"/>
    </location>
    <ligand>
        <name>substrate</name>
    </ligand>
</feature>
<feature type="active site" description="Proton acceptor; specific for D-alanine" evidence="7">
    <location>
        <position position="36"/>
    </location>
</feature>
<keyword evidence="5 7" id="KW-0413">Isomerase</keyword>
<dbReference type="InterPro" id="IPR029066">
    <property type="entry name" value="PLP-binding_barrel"/>
</dbReference>
<dbReference type="NCBIfam" id="TIGR00492">
    <property type="entry name" value="alr"/>
    <property type="match status" value="1"/>
</dbReference>
<dbReference type="EMBL" id="QZEZ01000009">
    <property type="protein sequence ID" value="RJK93484.1"/>
    <property type="molecule type" value="Genomic_DNA"/>
</dbReference>
<proteinExistence type="inferred from homology"/>
<dbReference type="InterPro" id="IPR000821">
    <property type="entry name" value="Ala_racemase"/>
</dbReference>
<comment type="caution">
    <text evidence="11">The sequence shown here is derived from an EMBL/GenBank/DDBJ whole genome shotgun (WGS) entry which is preliminary data.</text>
</comment>
<feature type="domain" description="Alanine racemase C-terminal" evidence="10">
    <location>
        <begin position="247"/>
        <end position="374"/>
    </location>
</feature>
<sequence>MRAPRAEAVVDLSAVAGNVRAIGDAVGAAEVMAVVKADGYGHGLVPSARAALAGGATWLGTAFPEEALALRAAGVTARVLTWLPTPGEDWDPVLAADVDVSVGAPGLLAEVEAAAVRTGRPARVHLEADTGLSRGGATPTTWPALVDAALRAQARGTVRLVGLWSHLACADEPEHPANAEQQARFADMLATAQAMGADPEVRHLAGSAGALHLPGTRYDLVRAGIATYGLAPAPAVAGPAALGLVPAMTLVAHLSLVKRVAAGKGVSYGHTETTARETTLGVVPLGYGDGVPRHASSTGPVLVAGERRRVVGRVCMDQVIVDLGADAVTAGEPAVLFGPGRHGEPTAQDWADAAGTISYEVVTRIGARVPRTYERAPW</sequence>
<dbReference type="PROSITE" id="PS00395">
    <property type="entry name" value="ALANINE_RACEMASE"/>
    <property type="match status" value="1"/>
</dbReference>
<reference evidence="11 12" key="1">
    <citation type="submission" date="2018-09" db="EMBL/GenBank/DDBJ databases">
        <title>YIM 75000 draft genome.</title>
        <authorList>
            <person name="Tang S."/>
            <person name="Feng Y."/>
        </authorList>
    </citation>
    <scope>NUCLEOTIDE SEQUENCE [LARGE SCALE GENOMIC DNA]</scope>
    <source>
        <strain evidence="11 12">YIM 75000</strain>
    </source>
</reference>
<evidence type="ECO:0000256" key="5">
    <source>
        <dbReference type="ARBA" id="ARBA00023235"/>
    </source>
</evidence>
<keyword evidence="12" id="KW-1185">Reference proteome</keyword>
<evidence type="ECO:0000256" key="8">
    <source>
        <dbReference type="PIRSR" id="PIRSR600821-50"/>
    </source>
</evidence>
<dbReference type="Gene3D" id="2.40.37.10">
    <property type="entry name" value="Lyase, Ornithine Decarboxylase, Chain A, domain 1"/>
    <property type="match status" value="1"/>
</dbReference>
<dbReference type="EC" id="5.1.1.1" evidence="3 7"/>
<dbReference type="SMART" id="SM01005">
    <property type="entry name" value="Ala_racemase_C"/>
    <property type="match status" value="1"/>
</dbReference>
<evidence type="ECO:0000256" key="1">
    <source>
        <dbReference type="ARBA" id="ARBA00000316"/>
    </source>
</evidence>
<evidence type="ECO:0000313" key="11">
    <source>
        <dbReference type="EMBL" id="RJK93484.1"/>
    </source>
</evidence>
<dbReference type="FunFam" id="3.20.20.10:FF:000002">
    <property type="entry name" value="Alanine racemase"/>
    <property type="match status" value="1"/>
</dbReference>